<sequence length="854" mass="96472">MRLKGRELLRDVLNFYHASTSMTDENNDEELNYESTSFEDAETWLTRRLKELTLRRQSAILDEDYRLSMQLKEKINRTQIELNRISIASLEEQIRAVANMKPEVPRKPDFSLPPAETQRSQLPSEKSTTEKNNARRAQYPEDKRLFDAARSNRMNEVIALIQAEVNINSLDFQTGNSALHGAAGEASAVAIVKYLCEKGAAVDVKNRRGETPLHLSTKKRCDASSQLLLQHGADLMQRDNMGNTCLDNVKTTPSYHAALMEAWTCSTLRTKEKKEREQKEEETIEVHLRTGEQFVFSLDKRETCESVVNRMCAKLGLNDIKPHLEIVESMMGRETPVSSTQLMNGLKSSWPGENPSYFKFVFRIKRGSPTNAQMAFREMLYDKEVYIMLARKKEEGYCSIFEGDRSPMLVISKLKEAKREIASGEPLKERTHRSDQQVKEMDSTIAADLYWTHGGHNVLVCGQWDRWSPTQMIRKDDGTFVARVEGLSPGCRYLYKYIVDGSWRLDETTETDDTERFAGGNVTNNVLLSAVADFSTTLLAILMKHLLKKMKGEKEGEPWDRLEWSILTPEESSTVSLWATLRSVSKSWKKAADEYVGLNFWDNWLVGQAASRGSHHTVEWLLSSPSVDPTVGESFALIRASCTGQLKVVEALLRDGRCNPDDGGSEALTMACQEGHVQIVSALLRDKRCDPSAYENAALVAASRGGHCKIVAMLLLDQRVDPSKPNHQSMMEACKMGRENVVDLLIRDGRADPSYRINQAIRQASQNGHHQIVKILLGDQRVCPTACEHEALRMASQKGHLSVVMELLSDPRVDPSAKNNAAIIQAIRRGDQKMVDTLMSDSRLQPKRPWLLIY</sequence>
<dbReference type="InterPro" id="IPR013783">
    <property type="entry name" value="Ig-like_fold"/>
</dbReference>
<dbReference type="SMART" id="SM00248">
    <property type="entry name" value="ANK"/>
    <property type="match status" value="8"/>
</dbReference>
<dbReference type="Gene3D" id="2.60.40.10">
    <property type="entry name" value="Immunoglobulins"/>
    <property type="match status" value="1"/>
</dbReference>
<dbReference type="STRING" id="1890364.A0A2P6NRV3"/>
<keyword evidence="1" id="KW-0677">Repeat</keyword>
<dbReference type="InterPro" id="IPR002110">
    <property type="entry name" value="Ankyrin_rpt"/>
</dbReference>
<dbReference type="PANTHER" id="PTHR24198">
    <property type="entry name" value="ANKYRIN REPEAT AND PROTEIN KINASE DOMAIN-CONTAINING PROTEIN"/>
    <property type="match status" value="1"/>
</dbReference>
<dbReference type="Pfam" id="PF16561">
    <property type="entry name" value="AMPK1_CBM"/>
    <property type="match status" value="1"/>
</dbReference>
<feature type="region of interest" description="Disordered" evidence="4">
    <location>
        <begin position="100"/>
        <end position="139"/>
    </location>
</feature>
<evidence type="ECO:0000313" key="7">
    <source>
        <dbReference type="Proteomes" id="UP000241769"/>
    </source>
</evidence>
<evidence type="ECO:0000256" key="2">
    <source>
        <dbReference type="ARBA" id="ARBA00023043"/>
    </source>
</evidence>
<keyword evidence="2 3" id="KW-0040">ANK repeat</keyword>
<accession>A0A2P6NRV3</accession>
<dbReference type="AlphaFoldDB" id="A0A2P6NRV3"/>
<dbReference type="PANTHER" id="PTHR24198:SF165">
    <property type="entry name" value="ANKYRIN REPEAT-CONTAINING PROTEIN-RELATED"/>
    <property type="match status" value="1"/>
</dbReference>
<dbReference type="PROSITE" id="PS50088">
    <property type="entry name" value="ANK_REPEAT"/>
    <property type="match status" value="2"/>
</dbReference>
<dbReference type="CDD" id="cd02859">
    <property type="entry name" value="E_set_AMPKbeta_like_N"/>
    <property type="match status" value="1"/>
</dbReference>
<dbReference type="Pfam" id="PF12796">
    <property type="entry name" value="Ank_2"/>
    <property type="match status" value="3"/>
</dbReference>
<dbReference type="InterPro" id="IPR032640">
    <property type="entry name" value="AMPK1_CBM"/>
</dbReference>
<protein>
    <recommendedName>
        <fullName evidence="5">AMP-activated protein kinase glycogen-binding domain-containing protein</fullName>
    </recommendedName>
</protein>
<proteinExistence type="predicted"/>
<dbReference type="SUPFAM" id="SSF48403">
    <property type="entry name" value="Ankyrin repeat"/>
    <property type="match status" value="2"/>
</dbReference>
<evidence type="ECO:0000256" key="4">
    <source>
        <dbReference type="SAM" id="MobiDB-lite"/>
    </source>
</evidence>
<feature type="compositionally biased region" description="Polar residues" evidence="4">
    <location>
        <begin position="117"/>
        <end position="126"/>
    </location>
</feature>
<name>A0A2P6NRV3_9EUKA</name>
<feature type="compositionally biased region" description="Basic and acidic residues" evidence="4">
    <location>
        <begin position="127"/>
        <end position="139"/>
    </location>
</feature>
<feature type="repeat" description="ANK" evidence="3">
    <location>
        <begin position="174"/>
        <end position="207"/>
    </location>
</feature>
<evidence type="ECO:0000259" key="5">
    <source>
        <dbReference type="Pfam" id="PF16561"/>
    </source>
</evidence>
<dbReference type="Gene3D" id="1.25.40.20">
    <property type="entry name" value="Ankyrin repeat-containing domain"/>
    <property type="match status" value="3"/>
</dbReference>
<organism evidence="6 7">
    <name type="scientific">Planoprotostelium fungivorum</name>
    <dbReference type="NCBI Taxonomy" id="1890364"/>
    <lineage>
        <taxon>Eukaryota</taxon>
        <taxon>Amoebozoa</taxon>
        <taxon>Evosea</taxon>
        <taxon>Variosea</taxon>
        <taxon>Cavosteliida</taxon>
        <taxon>Cavosteliaceae</taxon>
        <taxon>Planoprotostelium</taxon>
    </lineage>
</organism>
<feature type="repeat" description="ANK" evidence="3">
    <location>
        <begin position="208"/>
        <end position="240"/>
    </location>
</feature>
<evidence type="ECO:0000256" key="1">
    <source>
        <dbReference type="ARBA" id="ARBA00022737"/>
    </source>
</evidence>
<reference evidence="6 7" key="1">
    <citation type="journal article" date="2018" name="Genome Biol. Evol.">
        <title>Multiple Roots of Fruiting Body Formation in Amoebozoa.</title>
        <authorList>
            <person name="Hillmann F."/>
            <person name="Forbes G."/>
            <person name="Novohradska S."/>
            <person name="Ferling I."/>
            <person name="Riege K."/>
            <person name="Groth M."/>
            <person name="Westermann M."/>
            <person name="Marz M."/>
            <person name="Spaller T."/>
            <person name="Winckler T."/>
            <person name="Schaap P."/>
            <person name="Glockner G."/>
        </authorList>
    </citation>
    <scope>NUCLEOTIDE SEQUENCE [LARGE SCALE GENOMIC DNA]</scope>
    <source>
        <strain evidence="6 7">Jena</strain>
    </source>
</reference>
<dbReference type="SUPFAM" id="SSF81296">
    <property type="entry name" value="E set domains"/>
    <property type="match status" value="1"/>
</dbReference>
<dbReference type="PROSITE" id="PS50297">
    <property type="entry name" value="ANK_REP_REGION"/>
    <property type="match status" value="2"/>
</dbReference>
<keyword evidence="7" id="KW-1185">Reference proteome</keyword>
<dbReference type="InterPro" id="IPR014756">
    <property type="entry name" value="Ig_E-set"/>
</dbReference>
<evidence type="ECO:0000256" key="3">
    <source>
        <dbReference type="PROSITE-ProRule" id="PRU00023"/>
    </source>
</evidence>
<evidence type="ECO:0000313" key="6">
    <source>
        <dbReference type="EMBL" id="PRP86694.1"/>
    </source>
</evidence>
<comment type="caution">
    <text evidence="6">The sequence shown here is derived from an EMBL/GenBank/DDBJ whole genome shotgun (WGS) entry which is preliminary data.</text>
</comment>
<dbReference type="OrthoDB" id="5873279at2759"/>
<gene>
    <name evidence="6" type="ORF">PROFUN_02843</name>
</gene>
<feature type="domain" description="AMP-activated protein kinase glycogen-binding" evidence="5">
    <location>
        <begin position="448"/>
        <end position="525"/>
    </location>
</feature>
<dbReference type="EMBL" id="MDYQ01000027">
    <property type="protein sequence ID" value="PRP86694.1"/>
    <property type="molecule type" value="Genomic_DNA"/>
</dbReference>
<dbReference type="Proteomes" id="UP000241769">
    <property type="component" value="Unassembled WGS sequence"/>
</dbReference>
<dbReference type="InterPro" id="IPR036770">
    <property type="entry name" value="Ankyrin_rpt-contain_sf"/>
</dbReference>
<dbReference type="InParanoid" id="A0A2P6NRV3"/>